<evidence type="ECO:0000256" key="9">
    <source>
        <dbReference type="ARBA" id="ARBA00081187"/>
    </source>
</evidence>
<comment type="function">
    <text evidence="8">Cleaves peptide bonds on the C-terminal side of prolyl residues within peptides that are up to approximately 30 amino acids long. Has an absolute requirement for an X-Pro bond in the trans configuration immediately preceding the Pro-Y scissible bond.</text>
</comment>
<keyword evidence="13" id="KW-1185">Reference proteome</keyword>
<evidence type="ECO:0000259" key="11">
    <source>
        <dbReference type="Pfam" id="PF02897"/>
    </source>
</evidence>
<dbReference type="OrthoDB" id="9801421at2"/>
<dbReference type="PRINTS" id="PR00862">
    <property type="entry name" value="PROLIGOPTASE"/>
</dbReference>
<keyword evidence="5" id="KW-0574">Periplasm</keyword>
<reference evidence="12 13" key="1">
    <citation type="submission" date="2019-06" db="EMBL/GenBank/DDBJ databases">
        <title>Complete genome sequence of Antarcticibacterium flavum KCTC 52984T from an Antarctic marine sediment.</title>
        <authorList>
            <person name="Lee Y.M."/>
            <person name="Shin S.C."/>
        </authorList>
    </citation>
    <scope>NUCLEOTIDE SEQUENCE [LARGE SCALE GENOMIC DNA]</scope>
    <source>
        <strain evidence="12 13">KCTC 52984</strain>
    </source>
</reference>
<feature type="domain" description="Peptidase S9A N-terminal" evidence="11">
    <location>
        <begin position="48"/>
        <end position="440"/>
    </location>
</feature>
<gene>
    <name evidence="12" type="ORF">FHG64_03150</name>
</gene>
<dbReference type="EMBL" id="CP040812">
    <property type="protein sequence ID" value="QCY71347.1"/>
    <property type="molecule type" value="Genomic_DNA"/>
</dbReference>
<feature type="domain" description="Peptidase S9 prolyl oligopeptidase catalytic" evidence="10">
    <location>
        <begin position="500"/>
        <end position="713"/>
    </location>
</feature>
<dbReference type="Gene3D" id="2.130.10.120">
    <property type="entry name" value="Prolyl oligopeptidase, N-terminal domain"/>
    <property type="match status" value="1"/>
</dbReference>
<sequence>MFSLLLLLGTGCSSSKDRDAGETVAVVEQSAPEVRTPQPPVAPVHPKELTIHNDTRIDNYYWLNERDNPEVISYLNAENAYTRQVMSDTEDLQEQLFDEIVSRIKQTDESVPYKKNGYFYYTRYEEGQEYPIYARKKESIDAAEEVMLNANERAEGKSYYAAAGMNVSPNNKLMAFGEDTVSRRQYTLRFKNLETGELLEDRIPNTTGSAVWAGDNKTIFYTMKDPALRSFKIFSHILGTPASQDREVYHEDDETFNTFVYKTKSDKYIIIGSSSTMSQEYRFVDANDPAATFKVIQPRERGLEYSIDHYGDSFYIRTNKDAATNFKLMKTPVTKTSKENWKDVIPHREDTYLEGTEIFKDYLVLQERKDALTHLRIKKWDDPQTDYYVDFGEEAYTAGISVNPDFDSKVLRYGYSSLTTPFSTYDYNMETREKTLMKEQEVVGDFSKDNYVSKRIYATAKDGTRIPVSLVYRKGLNLDGNNPTLQYAYGSYGYSTNPGFNSARLSLLDRGFVYAIAHIRGGQEMGRQWYEDGKMMNKKNTFTDFIAVSEYLIEQKYTNPNKLFAQGGSAGGLLMGAVVNMRPDLYKGVHAAVPFVDVITTMLDTSIPLTTGEFDEWGNPADKEAYDYMLSYSPYDNVEAKEYPNMLVTTGLHDSQVQYFEPAKWVAKLRQMKTDDNLLLLQTNMDAGHGGASGRFQPYRETALQYAFFLKLADITQ</sequence>
<dbReference type="GO" id="GO:0004252">
    <property type="term" value="F:serine-type endopeptidase activity"/>
    <property type="evidence" value="ECO:0007669"/>
    <property type="project" value="InterPro"/>
</dbReference>
<keyword evidence="4" id="KW-0732">Signal</keyword>
<dbReference type="Pfam" id="PF00326">
    <property type="entry name" value="Peptidase_S9"/>
    <property type="match status" value="1"/>
</dbReference>
<evidence type="ECO:0000256" key="1">
    <source>
        <dbReference type="ARBA" id="ARBA00004418"/>
    </source>
</evidence>
<keyword evidence="6" id="KW-0378">Hydrolase</keyword>
<name>A0A5B7X7C7_9FLAO</name>
<evidence type="ECO:0000256" key="2">
    <source>
        <dbReference type="ARBA" id="ARBA00005228"/>
    </source>
</evidence>
<dbReference type="GO" id="GO:0006508">
    <property type="term" value="P:proteolysis"/>
    <property type="evidence" value="ECO:0007669"/>
    <property type="project" value="UniProtKB-KW"/>
</dbReference>
<dbReference type="PANTHER" id="PTHR11757:SF19">
    <property type="entry name" value="PROLYL ENDOPEPTIDASE-LIKE"/>
    <property type="match status" value="1"/>
</dbReference>
<dbReference type="SUPFAM" id="SSF53474">
    <property type="entry name" value="alpha/beta-Hydrolases"/>
    <property type="match status" value="1"/>
</dbReference>
<keyword evidence="7" id="KW-0720">Serine protease</keyword>
<keyword evidence="3" id="KW-0645">Protease</keyword>
<comment type="similarity">
    <text evidence="2">Belongs to the peptidase S9A family.</text>
</comment>
<dbReference type="InterPro" id="IPR023302">
    <property type="entry name" value="Pept_S9A_N"/>
</dbReference>
<evidence type="ECO:0000313" key="13">
    <source>
        <dbReference type="Proteomes" id="UP000309016"/>
    </source>
</evidence>
<evidence type="ECO:0000256" key="6">
    <source>
        <dbReference type="ARBA" id="ARBA00022801"/>
    </source>
</evidence>
<dbReference type="InterPro" id="IPR001375">
    <property type="entry name" value="Peptidase_S9_cat"/>
</dbReference>
<evidence type="ECO:0000313" key="12">
    <source>
        <dbReference type="EMBL" id="QCY71347.1"/>
    </source>
</evidence>
<organism evidence="12 13">
    <name type="scientific">Antarcticibacterium flavum</name>
    <dbReference type="NCBI Taxonomy" id="2058175"/>
    <lineage>
        <taxon>Bacteria</taxon>
        <taxon>Pseudomonadati</taxon>
        <taxon>Bacteroidota</taxon>
        <taxon>Flavobacteriia</taxon>
        <taxon>Flavobacteriales</taxon>
        <taxon>Flavobacteriaceae</taxon>
        <taxon>Antarcticibacterium</taxon>
    </lineage>
</organism>
<dbReference type="AlphaFoldDB" id="A0A5B7X7C7"/>
<dbReference type="InterPro" id="IPR002470">
    <property type="entry name" value="Peptidase_S9A"/>
</dbReference>
<protein>
    <recommendedName>
        <fullName evidence="9">Proline-specific endopeptidase</fullName>
    </recommendedName>
</protein>
<dbReference type="Proteomes" id="UP000309016">
    <property type="component" value="Chromosome"/>
</dbReference>
<evidence type="ECO:0000256" key="5">
    <source>
        <dbReference type="ARBA" id="ARBA00022764"/>
    </source>
</evidence>
<dbReference type="Gene3D" id="3.40.50.1820">
    <property type="entry name" value="alpha/beta hydrolase"/>
    <property type="match status" value="1"/>
</dbReference>
<evidence type="ECO:0000256" key="8">
    <source>
        <dbReference type="ARBA" id="ARBA00060121"/>
    </source>
</evidence>
<evidence type="ECO:0000256" key="7">
    <source>
        <dbReference type="ARBA" id="ARBA00022825"/>
    </source>
</evidence>
<proteinExistence type="inferred from homology"/>
<dbReference type="KEGG" id="afla:FHG64_03150"/>
<dbReference type="InterPro" id="IPR029058">
    <property type="entry name" value="AB_hydrolase_fold"/>
</dbReference>
<dbReference type="GO" id="GO:0042597">
    <property type="term" value="C:periplasmic space"/>
    <property type="evidence" value="ECO:0007669"/>
    <property type="project" value="UniProtKB-SubCell"/>
</dbReference>
<evidence type="ECO:0000256" key="3">
    <source>
        <dbReference type="ARBA" id="ARBA00022670"/>
    </source>
</evidence>
<evidence type="ECO:0000259" key="10">
    <source>
        <dbReference type="Pfam" id="PF00326"/>
    </source>
</evidence>
<dbReference type="FunFam" id="3.40.50.1820:FF:000005">
    <property type="entry name" value="Prolyl endopeptidase"/>
    <property type="match status" value="1"/>
</dbReference>
<dbReference type="SUPFAM" id="SSF50993">
    <property type="entry name" value="Peptidase/esterase 'gauge' domain"/>
    <property type="match status" value="1"/>
</dbReference>
<dbReference type="Pfam" id="PF02897">
    <property type="entry name" value="Peptidase_S9_N"/>
    <property type="match status" value="1"/>
</dbReference>
<dbReference type="InterPro" id="IPR051543">
    <property type="entry name" value="Serine_Peptidase_S9A"/>
</dbReference>
<comment type="subcellular location">
    <subcellularLocation>
        <location evidence="1">Periplasm</location>
    </subcellularLocation>
</comment>
<dbReference type="PANTHER" id="PTHR11757">
    <property type="entry name" value="PROTEASE FAMILY S9A OLIGOPEPTIDASE"/>
    <property type="match status" value="1"/>
</dbReference>
<evidence type="ECO:0000256" key="4">
    <source>
        <dbReference type="ARBA" id="ARBA00022729"/>
    </source>
</evidence>
<accession>A0A5B7X7C7</accession>